<keyword evidence="2" id="KW-0472">Membrane</keyword>
<evidence type="ECO:0000313" key="3">
    <source>
        <dbReference type="EMBL" id="MCE5167782.1"/>
    </source>
</evidence>
<keyword evidence="2" id="KW-1133">Transmembrane helix</keyword>
<feature type="region of interest" description="Disordered" evidence="1">
    <location>
        <begin position="32"/>
        <end position="163"/>
    </location>
</feature>
<evidence type="ECO:0000313" key="4">
    <source>
        <dbReference type="Proteomes" id="UP001199916"/>
    </source>
</evidence>
<sequence length="189" mass="20532">MNIIEKIIGFVMSNPLIAIVIIGALFSAMGKGQKKGANNRMPDFGGSGQAGPAPTVEPAKQAESRRYDDEDDEMVTPIYTDNKGSMEQSRPSMAESYAEKRAKDANDRMSEMEQRLAGIERTAQSMSGLPSSSLDGRNSSRTMTASSSTREEADNSSNFVIDPKDALRGVAWAEILGPPRAKRPYGRRP</sequence>
<feature type="transmembrane region" description="Helical" evidence="2">
    <location>
        <begin position="7"/>
        <end position="29"/>
    </location>
</feature>
<protein>
    <submittedName>
        <fullName evidence="3">Uncharacterized protein</fullName>
    </submittedName>
</protein>
<gene>
    <name evidence="3" type="ORF">LQV63_00415</name>
</gene>
<dbReference type="RefSeq" id="WP_233695311.1">
    <property type="nucleotide sequence ID" value="NZ_JAJNBZ010000001.1"/>
</dbReference>
<feature type="compositionally biased region" description="Polar residues" evidence="1">
    <location>
        <begin position="82"/>
        <end position="91"/>
    </location>
</feature>
<feature type="compositionally biased region" description="Polar residues" evidence="1">
    <location>
        <begin position="122"/>
        <end position="136"/>
    </location>
</feature>
<reference evidence="3 4" key="1">
    <citation type="submission" date="2021-11" db="EMBL/GenBank/DDBJ databases">
        <title>Draft genome sequence of Paenibacillus profundus YoMME, a new Gram-positive bacteria with exoelectrogenic properties.</title>
        <authorList>
            <person name="Hubenova Y."/>
            <person name="Hubenova E."/>
            <person name="Manasiev Y."/>
            <person name="Peykov S."/>
            <person name="Mitov M."/>
        </authorList>
    </citation>
    <scope>NUCLEOTIDE SEQUENCE [LARGE SCALE GENOMIC DNA]</scope>
    <source>
        <strain evidence="3 4">YoMME</strain>
    </source>
</reference>
<comment type="caution">
    <text evidence="3">The sequence shown here is derived from an EMBL/GenBank/DDBJ whole genome shotgun (WGS) entry which is preliminary data.</text>
</comment>
<keyword evidence="4" id="KW-1185">Reference proteome</keyword>
<dbReference type="Proteomes" id="UP001199916">
    <property type="component" value="Unassembled WGS sequence"/>
</dbReference>
<feature type="compositionally biased region" description="Basic and acidic residues" evidence="1">
    <location>
        <begin position="97"/>
        <end position="114"/>
    </location>
</feature>
<organism evidence="3 4">
    <name type="scientific">Paenibacillus profundus</name>
    <dbReference type="NCBI Taxonomy" id="1173085"/>
    <lineage>
        <taxon>Bacteria</taxon>
        <taxon>Bacillati</taxon>
        <taxon>Bacillota</taxon>
        <taxon>Bacilli</taxon>
        <taxon>Bacillales</taxon>
        <taxon>Paenibacillaceae</taxon>
        <taxon>Paenibacillus</taxon>
    </lineage>
</organism>
<proteinExistence type="predicted"/>
<name>A0ABS8YCJ0_9BACL</name>
<evidence type="ECO:0000256" key="1">
    <source>
        <dbReference type="SAM" id="MobiDB-lite"/>
    </source>
</evidence>
<accession>A0ABS8YCJ0</accession>
<evidence type="ECO:0000256" key="2">
    <source>
        <dbReference type="SAM" id="Phobius"/>
    </source>
</evidence>
<keyword evidence="2" id="KW-0812">Transmembrane</keyword>
<dbReference type="EMBL" id="JAJNBZ010000001">
    <property type="protein sequence ID" value="MCE5167782.1"/>
    <property type="molecule type" value="Genomic_DNA"/>
</dbReference>
<feature type="compositionally biased region" description="Low complexity" evidence="1">
    <location>
        <begin position="137"/>
        <end position="148"/>
    </location>
</feature>